<dbReference type="OrthoDB" id="7360653at2"/>
<sequence>MSDTNAPRPDPANPEPAKPGLIRRFWRLLWSPPAAISLGVLLIAGFATGILFWGGFHAALEMTNTETFCTSCHEMRENVYAEYQGSVHQNNASGVRATCPDCHVPKEWGPKMIRKVQASKELWGHFVTGSIWTRDKFVDRRIELAKHEWERMKRNDSQACRNCHSLVYMDFTLQENRAAENHQKALDQGMTCIDCHQGIAHDLPDDYLTAYREVVDRLQSEGAIPAARPDTAAIDGYLKTTH</sequence>
<evidence type="ECO:0000256" key="5">
    <source>
        <dbReference type="ARBA" id="ARBA00022617"/>
    </source>
</evidence>
<proteinExistence type="inferred from homology"/>
<accession>A0A4V5PP79</accession>
<keyword evidence="4" id="KW-1003">Cell membrane</keyword>
<dbReference type="RefSeq" id="WP_136906067.1">
    <property type="nucleotide sequence ID" value="NZ_SWJZ01000032.1"/>
</dbReference>
<dbReference type="EMBL" id="SWJZ01000032">
    <property type="protein sequence ID" value="TKD21398.1"/>
    <property type="molecule type" value="Genomic_DNA"/>
</dbReference>
<dbReference type="GO" id="GO:0046872">
    <property type="term" value="F:metal ion binding"/>
    <property type="evidence" value="ECO:0007669"/>
    <property type="project" value="UniProtKB-KW"/>
</dbReference>
<dbReference type="PANTHER" id="PTHR30333">
    <property type="entry name" value="CYTOCHROME C-TYPE PROTEIN"/>
    <property type="match status" value="1"/>
</dbReference>
<comment type="function">
    <text evidence="12">Mediates electron flow from quinones to the NapAB complex.</text>
</comment>
<evidence type="ECO:0000256" key="2">
    <source>
        <dbReference type="ARBA" id="ARBA00007395"/>
    </source>
</evidence>
<protein>
    <recommendedName>
        <fullName evidence="13">Cytochrome c-type protein NapC</fullName>
    </recommendedName>
</protein>
<dbReference type="Pfam" id="PF03264">
    <property type="entry name" value="Cytochrom_NNT"/>
    <property type="match status" value="1"/>
</dbReference>
<keyword evidence="6 14" id="KW-0812">Transmembrane</keyword>
<evidence type="ECO:0000259" key="15">
    <source>
        <dbReference type="Pfam" id="PF03264"/>
    </source>
</evidence>
<evidence type="ECO:0000256" key="14">
    <source>
        <dbReference type="SAM" id="Phobius"/>
    </source>
</evidence>
<keyword evidence="5" id="KW-0349">Heme</keyword>
<keyword evidence="11 14" id="KW-0472">Membrane</keyword>
<dbReference type="InterPro" id="IPR051174">
    <property type="entry name" value="Cytochrome_c-type_ET"/>
</dbReference>
<evidence type="ECO:0000313" key="17">
    <source>
        <dbReference type="Proteomes" id="UP000310597"/>
    </source>
</evidence>
<evidence type="ECO:0000256" key="7">
    <source>
        <dbReference type="ARBA" id="ARBA00022723"/>
    </source>
</evidence>
<dbReference type="GO" id="GO:0005886">
    <property type="term" value="C:plasma membrane"/>
    <property type="evidence" value="ECO:0007669"/>
    <property type="project" value="UniProtKB-SubCell"/>
</dbReference>
<keyword evidence="10" id="KW-0408">Iron</keyword>
<evidence type="ECO:0000256" key="6">
    <source>
        <dbReference type="ARBA" id="ARBA00022692"/>
    </source>
</evidence>
<evidence type="ECO:0000256" key="1">
    <source>
        <dbReference type="ARBA" id="ARBA00004162"/>
    </source>
</evidence>
<dbReference type="InterPro" id="IPR038266">
    <property type="entry name" value="NapC/NirT_cytc_sf"/>
</dbReference>
<evidence type="ECO:0000256" key="9">
    <source>
        <dbReference type="ARBA" id="ARBA00022989"/>
    </source>
</evidence>
<keyword evidence="8" id="KW-0249">Electron transport</keyword>
<comment type="caution">
    <text evidence="16">The sequence shown here is derived from an EMBL/GenBank/DDBJ whole genome shotgun (WGS) entry which is preliminary data.</text>
</comment>
<dbReference type="InterPro" id="IPR036280">
    <property type="entry name" value="Multihaem_cyt_sf"/>
</dbReference>
<feature type="transmembrane region" description="Helical" evidence="14">
    <location>
        <begin position="34"/>
        <end position="56"/>
    </location>
</feature>
<comment type="similarity">
    <text evidence="2">Belongs to the NapC/NirT/NrfH family.</text>
</comment>
<organism evidence="16 17">
    <name type="scientific">Rhodobacter capsulatus</name>
    <name type="common">Rhodopseudomonas capsulata</name>
    <dbReference type="NCBI Taxonomy" id="1061"/>
    <lineage>
        <taxon>Bacteria</taxon>
        <taxon>Pseudomonadati</taxon>
        <taxon>Pseudomonadota</taxon>
        <taxon>Alphaproteobacteria</taxon>
        <taxon>Rhodobacterales</taxon>
        <taxon>Rhodobacter group</taxon>
        <taxon>Rhodobacter</taxon>
    </lineage>
</organism>
<dbReference type="Proteomes" id="UP000310597">
    <property type="component" value="Unassembled WGS sequence"/>
</dbReference>
<keyword evidence="9 14" id="KW-1133">Transmembrane helix</keyword>
<dbReference type="AlphaFoldDB" id="A0A4V5PP79"/>
<dbReference type="FunFam" id="1.10.3820.10:FF:000001">
    <property type="entry name" value="Cytochrome c-type protein"/>
    <property type="match status" value="1"/>
</dbReference>
<evidence type="ECO:0000313" key="16">
    <source>
        <dbReference type="EMBL" id="TKD21398.1"/>
    </source>
</evidence>
<feature type="domain" description="NapC/NirT cytochrome c N-terminal" evidence="15">
    <location>
        <begin position="34"/>
        <end position="205"/>
    </location>
</feature>
<name>A0A4V5PP79_RHOCA</name>
<evidence type="ECO:0000256" key="13">
    <source>
        <dbReference type="ARBA" id="ARBA00074074"/>
    </source>
</evidence>
<dbReference type="Gene3D" id="1.10.3820.10">
    <property type="entry name" value="Di-heme elbow motif domain"/>
    <property type="match status" value="1"/>
</dbReference>
<comment type="subcellular location">
    <subcellularLocation>
        <location evidence="1">Cell membrane</location>
        <topology evidence="1">Single-pass membrane protein</topology>
    </subcellularLocation>
</comment>
<keyword evidence="3" id="KW-0813">Transport</keyword>
<dbReference type="InterPro" id="IPR005126">
    <property type="entry name" value="NapC/NirT_cyt_c_N"/>
</dbReference>
<reference evidence="16 17" key="1">
    <citation type="submission" date="2019-04" db="EMBL/GenBank/DDBJ databases">
        <title>Draft Whole-Genome sequence of the purple photosynthetic bacterium Rhodobacter capsulatus SP108 with an indigenous class A beta-lactamase.</title>
        <authorList>
            <person name="Robertson S."/>
            <person name="Meyer T.E."/>
            <person name="Kyndt J.A."/>
        </authorList>
    </citation>
    <scope>NUCLEOTIDE SEQUENCE [LARGE SCALE GENOMIC DNA]</scope>
    <source>
        <strain evidence="16 17">SP108</strain>
    </source>
</reference>
<evidence type="ECO:0000256" key="10">
    <source>
        <dbReference type="ARBA" id="ARBA00023004"/>
    </source>
</evidence>
<dbReference type="SUPFAM" id="SSF48695">
    <property type="entry name" value="Multiheme cytochromes"/>
    <property type="match status" value="1"/>
</dbReference>
<evidence type="ECO:0000256" key="12">
    <source>
        <dbReference type="ARBA" id="ARBA00055242"/>
    </source>
</evidence>
<dbReference type="GO" id="GO:0009061">
    <property type="term" value="P:anaerobic respiration"/>
    <property type="evidence" value="ECO:0007669"/>
    <property type="project" value="TreeGrafter"/>
</dbReference>
<evidence type="ECO:0000256" key="8">
    <source>
        <dbReference type="ARBA" id="ARBA00022982"/>
    </source>
</evidence>
<gene>
    <name evidence="16" type="ORF">FBT96_09540</name>
</gene>
<evidence type="ECO:0000256" key="3">
    <source>
        <dbReference type="ARBA" id="ARBA00022448"/>
    </source>
</evidence>
<dbReference type="PANTHER" id="PTHR30333:SF1">
    <property type="entry name" value="CYTOCHROME C-TYPE PROTEIN NAPC"/>
    <property type="match status" value="1"/>
</dbReference>
<evidence type="ECO:0000256" key="4">
    <source>
        <dbReference type="ARBA" id="ARBA00022475"/>
    </source>
</evidence>
<evidence type="ECO:0000256" key="11">
    <source>
        <dbReference type="ARBA" id="ARBA00023136"/>
    </source>
</evidence>
<keyword evidence="7" id="KW-0479">Metal-binding</keyword>
<dbReference type="GO" id="GO:0009055">
    <property type="term" value="F:electron transfer activity"/>
    <property type="evidence" value="ECO:0007669"/>
    <property type="project" value="TreeGrafter"/>
</dbReference>